<comment type="similarity">
    <text evidence="2">Belongs to the drug/metabolite transporter (DMT) superfamily. 10 TMS drug/metabolite exporter (DME) (TC 2.A.7.3) family.</text>
</comment>
<feature type="transmembrane region" description="Helical" evidence="6">
    <location>
        <begin position="45"/>
        <end position="68"/>
    </location>
</feature>
<feature type="transmembrane region" description="Helical" evidence="6">
    <location>
        <begin position="128"/>
        <end position="145"/>
    </location>
</feature>
<feature type="transmembrane region" description="Helical" evidence="6">
    <location>
        <begin position="151"/>
        <end position="173"/>
    </location>
</feature>
<comment type="subcellular location">
    <subcellularLocation>
        <location evidence="1">Membrane</location>
        <topology evidence="1">Multi-pass membrane protein</topology>
    </subcellularLocation>
</comment>
<dbReference type="GO" id="GO:0016020">
    <property type="term" value="C:membrane"/>
    <property type="evidence" value="ECO:0007669"/>
    <property type="project" value="UniProtKB-SubCell"/>
</dbReference>
<evidence type="ECO:0000313" key="8">
    <source>
        <dbReference type="EMBL" id="GAD48111.1"/>
    </source>
</evidence>
<dbReference type="InterPro" id="IPR037185">
    <property type="entry name" value="EmrE-like"/>
</dbReference>
<comment type="caution">
    <text evidence="8">The sequence shown here is derived from an EMBL/GenBank/DDBJ whole genome shotgun (WGS) entry which is preliminary data.</text>
</comment>
<evidence type="ECO:0000256" key="1">
    <source>
        <dbReference type="ARBA" id="ARBA00004141"/>
    </source>
</evidence>
<feature type="domain" description="EamA" evidence="7">
    <location>
        <begin position="17"/>
        <end position="144"/>
    </location>
</feature>
<feature type="transmembrane region" description="Helical" evidence="6">
    <location>
        <begin position="185"/>
        <end position="204"/>
    </location>
</feature>
<dbReference type="eggNOG" id="COG0697">
    <property type="taxonomic scope" value="Bacteria"/>
</dbReference>
<keyword evidence="4 6" id="KW-1133">Transmembrane helix</keyword>
<protein>
    <recommendedName>
        <fullName evidence="7">EamA domain-containing protein</fullName>
    </recommendedName>
</protein>
<dbReference type="OrthoDB" id="9812899at2"/>
<feature type="transmembrane region" description="Helical" evidence="6">
    <location>
        <begin position="210"/>
        <end position="230"/>
    </location>
</feature>
<sequence length="303" mass="32609">MPAAPQQRPLMALAVRVAAVAMLATMMALVKLVAARGVSFVEIMFWRQFITVPLIIGFLMMTGALHRLKTARVSHHFRRAFLGLAGMAMTFGAAIMLPLAEAQALQFTAPLFATILSVFMLKERVGAWRLSALMLGFAGILIITQPGDVEIPPLGLVVGLGSAFAIALLSILIKDLNRSEEPLTIVFYFAAFTSPFLALGLPFVDMTHDTTTWALLATLGVCGLAGQILLTLALRLGPVSSVIVMDYTGLVWSTIYGILLFSEFPPAATWIGAPLIVIAGLLIVWREHALHKASSQADNILGR</sequence>
<organism evidence="8 9">
    <name type="scientific">Caenibius tardaugens NBRC 16725</name>
    <dbReference type="NCBI Taxonomy" id="1219035"/>
    <lineage>
        <taxon>Bacteria</taxon>
        <taxon>Pseudomonadati</taxon>
        <taxon>Pseudomonadota</taxon>
        <taxon>Alphaproteobacteria</taxon>
        <taxon>Sphingomonadales</taxon>
        <taxon>Erythrobacteraceae</taxon>
        <taxon>Caenibius</taxon>
    </lineage>
</organism>
<feature type="transmembrane region" description="Helical" evidence="6">
    <location>
        <begin position="80"/>
        <end position="98"/>
    </location>
</feature>
<keyword evidence="9" id="KW-1185">Reference proteome</keyword>
<keyword evidence="5 6" id="KW-0472">Membrane</keyword>
<name>U2Y4S5_9SPHN</name>
<dbReference type="Proteomes" id="UP000016568">
    <property type="component" value="Unassembled WGS sequence"/>
</dbReference>
<gene>
    <name evidence="8" type="ORF">NT2_02_01930</name>
</gene>
<dbReference type="AlphaFoldDB" id="U2Y4S5"/>
<dbReference type="InterPro" id="IPR000620">
    <property type="entry name" value="EamA_dom"/>
</dbReference>
<feature type="domain" description="EamA" evidence="7">
    <location>
        <begin position="154"/>
        <end position="284"/>
    </location>
</feature>
<feature type="transmembrane region" description="Helical" evidence="6">
    <location>
        <begin position="104"/>
        <end position="121"/>
    </location>
</feature>
<evidence type="ECO:0000256" key="3">
    <source>
        <dbReference type="ARBA" id="ARBA00022692"/>
    </source>
</evidence>
<dbReference type="Pfam" id="PF00892">
    <property type="entry name" value="EamA"/>
    <property type="match status" value="2"/>
</dbReference>
<dbReference type="RefSeq" id="WP_021689018.1">
    <property type="nucleotide sequence ID" value="NZ_BASZ01000002.1"/>
</dbReference>
<dbReference type="KEGG" id="ntd:EGO55_00490"/>
<reference evidence="8 9" key="1">
    <citation type="submission" date="2013-09" db="EMBL/GenBank/DDBJ databases">
        <title>Whole genome shotgun sequence of Novosphingobium tardaugens NBRC 16725.</title>
        <authorList>
            <person name="Isaki S."/>
            <person name="Hosoyama A."/>
            <person name="Tsuchikane K."/>
            <person name="Katsumata H."/>
            <person name="Ando Y."/>
            <person name="Yamazaki S."/>
            <person name="Fujita N."/>
        </authorList>
    </citation>
    <scope>NUCLEOTIDE SEQUENCE [LARGE SCALE GENOMIC DNA]</scope>
    <source>
        <strain evidence="8 9">NBRC 16725</strain>
    </source>
</reference>
<dbReference type="EMBL" id="BASZ01000002">
    <property type="protein sequence ID" value="GAD48111.1"/>
    <property type="molecule type" value="Genomic_DNA"/>
</dbReference>
<keyword evidence="3 6" id="KW-0812">Transmembrane</keyword>
<accession>U2Y4S5</accession>
<evidence type="ECO:0000256" key="4">
    <source>
        <dbReference type="ARBA" id="ARBA00022989"/>
    </source>
</evidence>
<proteinExistence type="inferred from homology"/>
<dbReference type="PANTHER" id="PTHR22911">
    <property type="entry name" value="ACYL-MALONYL CONDENSING ENZYME-RELATED"/>
    <property type="match status" value="1"/>
</dbReference>
<evidence type="ECO:0000259" key="7">
    <source>
        <dbReference type="Pfam" id="PF00892"/>
    </source>
</evidence>
<dbReference type="SUPFAM" id="SSF103481">
    <property type="entry name" value="Multidrug resistance efflux transporter EmrE"/>
    <property type="match status" value="2"/>
</dbReference>
<feature type="transmembrane region" description="Helical" evidence="6">
    <location>
        <begin position="267"/>
        <end position="285"/>
    </location>
</feature>
<evidence type="ECO:0000256" key="6">
    <source>
        <dbReference type="SAM" id="Phobius"/>
    </source>
</evidence>
<dbReference type="PANTHER" id="PTHR22911:SF6">
    <property type="entry name" value="SOLUTE CARRIER FAMILY 35 MEMBER G1"/>
    <property type="match status" value="1"/>
</dbReference>
<evidence type="ECO:0000256" key="5">
    <source>
        <dbReference type="ARBA" id="ARBA00023136"/>
    </source>
</evidence>
<feature type="transmembrane region" description="Helical" evidence="6">
    <location>
        <begin position="242"/>
        <end position="261"/>
    </location>
</feature>
<evidence type="ECO:0000313" key="9">
    <source>
        <dbReference type="Proteomes" id="UP000016568"/>
    </source>
</evidence>
<evidence type="ECO:0000256" key="2">
    <source>
        <dbReference type="ARBA" id="ARBA00009853"/>
    </source>
</evidence>